<sequence>MSGESKRRSSTDSDLEAFSHNPVHGSFAPLTFQPNAMTNCANQRFLSKSRHRTIKKQRRYERLAATSQLSLCYEYDRAWTALGPPYFQGPPGRTGHHATCDALPTAGPNLLLSRFQGGQCTRQTRCLSGFPRPLCSTNPCASAMHVEPFPSAPTAAPPRLTPEVLQHSTCPPTHWGLALAPTAEYRSHALAPSIFGAS</sequence>
<proteinExistence type="predicted"/>
<dbReference type="AlphaFoldDB" id="A0A328DV26"/>
<gene>
    <name evidence="2" type="ORF">DM860_017931</name>
</gene>
<accession>A0A328DV26</accession>
<feature type="region of interest" description="Disordered" evidence="1">
    <location>
        <begin position="1"/>
        <end position="20"/>
    </location>
</feature>
<protein>
    <submittedName>
        <fullName evidence="2">Uncharacterized protein</fullName>
    </submittedName>
</protein>
<reference evidence="2 3" key="1">
    <citation type="submission" date="2018-06" db="EMBL/GenBank/DDBJ databases">
        <title>The Genome of Cuscuta australis (Dodder) Provides Insight into the Evolution of Plant Parasitism.</title>
        <authorList>
            <person name="Liu H."/>
        </authorList>
    </citation>
    <scope>NUCLEOTIDE SEQUENCE [LARGE SCALE GENOMIC DNA]</scope>
    <source>
        <strain evidence="3">cv. Yunnan</strain>
        <tissue evidence="2">Vines</tissue>
    </source>
</reference>
<feature type="compositionally biased region" description="Basic and acidic residues" evidence="1">
    <location>
        <begin position="1"/>
        <end position="11"/>
    </location>
</feature>
<organism evidence="2 3">
    <name type="scientific">Cuscuta australis</name>
    <dbReference type="NCBI Taxonomy" id="267555"/>
    <lineage>
        <taxon>Eukaryota</taxon>
        <taxon>Viridiplantae</taxon>
        <taxon>Streptophyta</taxon>
        <taxon>Embryophyta</taxon>
        <taxon>Tracheophyta</taxon>
        <taxon>Spermatophyta</taxon>
        <taxon>Magnoliopsida</taxon>
        <taxon>eudicotyledons</taxon>
        <taxon>Gunneridae</taxon>
        <taxon>Pentapetalae</taxon>
        <taxon>asterids</taxon>
        <taxon>lamiids</taxon>
        <taxon>Solanales</taxon>
        <taxon>Convolvulaceae</taxon>
        <taxon>Cuscuteae</taxon>
        <taxon>Cuscuta</taxon>
        <taxon>Cuscuta subgen. Grammica</taxon>
        <taxon>Cuscuta sect. Cleistogrammica</taxon>
    </lineage>
</organism>
<evidence type="ECO:0000256" key="1">
    <source>
        <dbReference type="SAM" id="MobiDB-lite"/>
    </source>
</evidence>
<dbReference type="Proteomes" id="UP000249390">
    <property type="component" value="Unassembled WGS sequence"/>
</dbReference>
<evidence type="ECO:0000313" key="3">
    <source>
        <dbReference type="Proteomes" id="UP000249390"/>
    </source>
</evidence>
<dbReference type="EMBL" id="NQVE01000080">
    <property type="protein sequence ID" value="RAL49587.1"/>
    <property type="molecule type" value="Genomic_DNA"/>
</dbReference>
<name>A0A328DV26_9ASTE</name>
<evidence type="ECO:0000313" key="2">
    <source>
        <dbReference type="EMBL" id="RAL49587.1"/>
    </source>
</evidence>
<keyword evidence="3" id="KW-1185">Reference proteome</keyword>
<comment type="caution">
    <text evidence="2">The sequence shown here is derived from an EMBL/GenBank/DDBJ whole genome shotgun (WGS) entry which is preliminary data.</text>
</comment>